<evidence type="ECO:0000313" key="2">
    <source>
        <dbReference type="Proteomes" id="UP000070260"/>
    </source>
</evidence>
<accession>A0A127EHN0</accession>
<dbReference type="RefSeq" id="WP_061427528.1">
    <property type="nucleotide sequence ID" value="NZ_CATNZO010000001.1"/>
</dbReference>
<dbReference type="AlphaFoldDB" id="A0A127EHN0"/>
<name>A0A127EHN0_CLOPF</name>
<protein>
    <submittedName>
        <fullName evidence="1">Uncharacterized protein</fullName>
    </submittedName>
</protein>
<evidence type="ECO:0000313" key="1">
    <source>
        <dbReference type="EMBL" id="AMN35437.1"/>
    </source>
</evidence>
<proteinExistence type="predicted"/>
<organism evidence="1 2">
    <name type="scientific">Clostridium perfringens</name>
    <dbReference type="NCBI Taxonomy" id="1502"/>
    <lineage>
        <taxon>Bacteria</taxon>
        <taxon>Bacillati</taxon>
        <taxon>Bacillota</taxon>
        <taxon>Clostridia</taxon>
        <taxon>Eubacteriales</taxon>
        <taxon>Clostridiaceae</taxon>
        <taxon>Clostridium</taxon>
    </lineage>
</organism>
<gene>
    <name evidence="1" type="ORF">JFP838_06605</name>
</gene>
<dbReference type="PATRIC" id="fig|1502.177.peg.1342"/>
<reference evidence="1 2" key="1">
    <citation type="journal article" date="2016" name="PLoS ONE">
        <title>Plasmid Characterization and Chromosome Analysis of Two netF+ Clostridium perfringens Isolates Associated with Foal and Canine Necrotizing Enteritis.</title>
        <authorList>
            <person name="Mehdizadeh Gohari I."/>
            <person name="Kropinski A.M."/>
            <person name="Weese S.J."/>
            <person name="Parreira V.R."/>
            <person name="Whitehead A.E."/>
            <person name="Boerlin P."/>
            <person name="Prescott J.F."/>
        </authorList>
    </citation>
    <scope>NUCLEOTIDE SEQUENCE [LARGE SCALE GENOMIC DNA]</scope>
    <source>
        <strain evidence="1 2">JP838</strain>
    </source>
</reference>
<dbReference type="OrthoDB" id="1922248at2"/>
<dbReference type="EMBL" id="CP010994">
    <property type="protein sequence ID" value="AMN35437.1"/>
    <property type="molecule type" value="Genomic_DNA"/>
</dbReference>
<dbReference type="Proteomes" id="UP000070260">
    <property type="component" value="Chromosome"/>
</dbReference>
<sequence length="62" mass="7603">MLLREIQELKKRCSLEMFEEILIATEDDIRFNRLNFNKKTPPKKFLEILSRIENVFRRVYEG</sequence>